<evidence type="ECO:0008006" key="4">
    <source>
        <dbReference type="Google" id="ProtNLM"/>
    </source>
</evidence>
<organism evidence="2 3">
    <name type="scientific">Azospirillum lipoferum</name>
    <dbReference type="NCBI Taxonomy" id="193"/>
    <lineage>
        <taxon>Bacteria</taxon>
        <taxon>Pseudomonadati</taxon>
        <taxon>Pseudomonadota</taxon>
        <taxon>Alphaproteobacteria</taxon>
        <taxon>Rhodospirillales</taxon>
        <taxon>Azospirillaceae</taxon>
        <taxon>Azospirillum</taxon>
    </lineage>
</organism>
<dbReference type="RefSeq" id="WP_149234518.1">
    <property type="nucleotide sequence ID" value="NZ_JALJXJ010000008.1"/>
</dbReference>
<keyword evidence="3" id="KW-1185">Reference proteome</keyword>
<dbReference type="EMBL" id="VTTN01000017">
    <property type="protein sequence ID" value="KAA0592243.1"/>
    <property type="molecule type" value="Genomic_DNA"/>
</dbReference>
<gene>
    <name evidence="2" type="ORF">FZ942_28915</name>
</gene>
<proteinExistence type="predicted"/>
<dbReference type="Gene3D" id="1.10.530.10">
    <property type="match status" value="1"/>
</dbReference>
<feature type="region of interest" description="Disordered" evidence="1">
    <location>
        <begin position="109"/>
        <end position="132"/>
    </location>
</feature>
<dbReference type="SUPFAM" id="SSF53955">
    <property type="entry name" value="Lysozyme-like"/>
    <property type="match status" value="1"/>
</dbReference>
<name>A0A5A9GCQ5_AZOLI</name>
<protein>
    <recommendedName>
        <fullName evidence="4">Glycoside hydrolase family 19 catalytic domain-containing protein</fullName>
    </recommendedName>
</protein>
<comment type="caution">
    <text evidence="2">The sequence shown here is derived from an EMBL/GenBank/DDBJ whole genome shotgun (WGS) entry which is preliminary data.</text>
</comment>
<evidence type="ECO:0000313" key="2">
    <source>
        <dbReference type="EMBL" id="KAA0592243.1"/>
    </source>
</evidence>
<dbReference type="Proteomes" id="UP000324927">
    <property type="component" value="Unassembled WGS sequence"/>
</dbReference>
<evidence type="ECO:0000313" key="3">
    <source>
        <dbReference type="Proteomes" id="UP000324927"/>
    </source>
</evidence>
<dbReference type="InterPro" id="IPR023346">
    <property type="entry name" value="Lysozyme-like_dom_sf"/>
</dbReference>
<dbReference type="AlphaFoldDB" id="A0A5A9GCQ5"/>
<accession>A0A5A9GCQ5</accession>
<evidence type="ECO:0000256" key="1">
    <source>
        <dbReference type="SAM" id="MobiDB-lite"/>
    </source>
</evidence>
<sequence>MNLVLTAQDWRDIFPKAPDTIIKAFVDDASYLDEAGITATATRLAYALANVEHECDGYSIKNLTENINYTPQCMAEFWPKRFKSAEDVIEKYGTAPGWQKKAFDRIYGDRMGNRPNSNDGSTYIGRGGPQITGRDGYEQVGKRCGLDLVGQPDLATEHKY</sequence>
<reference evidence="2 3" key="1">
    <citation type="submission" date="2019-08" db="EMBL/GenBank/DDBJ databases">
        <authorList>
            <person name="Grouzdev D."/>
            <person name="Tikhonova E."/>
            <person name="Kravchenko I."/>
        </authorList>
    </citation>
    <scope>NUCLEOTIDE SEQUENCE [LARGE SCALE GENOMIC DNA]</scope>
    <source>
        <strain evidence="2 3">59b</strain>
    </source>
</reference>
<dbReference type="OrthoDB" id="3809801at2"/>